<dbReference type="GeneID" id="54634179"/>
<evidence type="ECO:0000313" key="1">
    <source>
        <dbReference type="RefSeq" id="XP_033769734.1"/>
    </source>
</evidence>
<reference evidence="1" key="2">
    <citation type="submission" date="2020-01" db="EMBL/GenBank/DDBJ databases">
        <title>Population-level Yeast Reference Genomes.</title>
        <authorList>
            <person name="Yue J.-X."/>
        </authorList>
    </citation>
    <scope>NUCLEOTIDE SEQUENCE</scope>
    <source>
        <strain evidence="1">CBS432</strain>
    </source>
</reference>
<name>A0A8B8V144_SACPA</name>
<reference evidence="1" key="4">
    <citation type="submission" date="2025-08" db="UniProtKB">
        <authorList>
            <consortium name="RefSeq"/>
        </authorList>
    </citation>
    <scope>IDENTIFICATION</scope>
    <source>
        <strain evidence="1">CBS432</strain>
    </source>
</reference>
<dbReference type="RefSeq" id="XP_033769734.1">
    <property type="nucleotide sequence ID" value="XM_033913843.1"/>
</dbReference>
<dbReference type="OrthoDB" id="4046324at2759"/>
<reference evidence="1" key="3">
    <citation type="submission" date="2025-07" db="EMBL/GenBank/DDBJ databases">
        <authorList>
            <consortium name="NCBI Genome Project"/>
        </authorList>
    </citation>
    <scope>NUCLEOTIDE SEQUENCE</scope>
    <source>
        <strain evidence="1">CBS432</strain>
    </source>
</reference>
<reference evidence="1" key="1">
    <citation type="journal article" date="2017" name="Nat. Genet.">
        <title>Contrasting evolutionary genome dynamics between domesticated and wild yeasts.</title>
        <authorList>
            <person name="Yue J.X."/>
            <person name="Li J."/>
            <person name="Aigrain L."/>
            <person name="Hallin J."/>
            <person name="Persson K."/>
            <person name="Oliver K."/>
            <person name="Bergstrom A."/>
            <person name="Coupland P."/>
            <person name="Warringer J."/>
            <person name="Lagomarsino M.C."/>
            <person name="Fischer G."/>
            <person name="Durbin R."/>
            <person name="Liti G."/>
        </authorList>
    </citation>
    <scope>NUCLEOTIDE SEQUENCE</scope>
    <source>
        <strain evidence="1">CBS432</strain>
    </source>
</reference>
<proteinExistence type="predicted"/>
<organism evidence="1">
    <name type="scientific">Saccharomyces paradoxus</name>
    <name type="common">Yeast</name>
    <name type="synonym">Saccharomyces douglasii</name>
    <dbReference type="NCBI Taxonomy" id="27291"/>
    <lineage>
        <taxon>Eukaryota</taxon>
        <taxon>Fungi</taxon>
        <taxon>Dikarya</taxon>
        <taxon>Ascomycota</taxon>
        <taxon>Saccharomycotina</taxon>
        <taxon>Saccharomycetes</taxon>
        <taxon>Saccharomycetales</taxon>
        <taxon>Saccharomycetaceae</taxon>
        <taxon>Saccharomyces</taxon>
    </lineage>
</organism>
<dbReference type="AlphaFoldDB" id="A0A8B8V144"/>
<sequence length="246" mass="28794">MTCTNGDPDKHLEMVSVKHLFQNSISRHESSAGKRFSKSLGRFFKQNAVSKTHRTETGNHNIELKKKDGVTLLPPVSESLLHKVNYWLETFFSPAKKMQIEENKIVINEKEIRDSVSYYPDKNGGSVVFCCLPDLVLYYKPPIKVTGKQCPIKRSPWESMEIQYQKFMYPLERLERQFEEVPFRPWYFAMRLKELYRCCERSFTNAANRGKARLLRGKQRTKKSYHETVNLVSMKICTYPNAPSPR</sequence>
<protein>
    <submittedName>
        <fullName evidence="1">Sma1p</fullName>
    </submittedName>
</protein>
<dbReference type="VEuPathDB" id="FungiDB:SPAR_P02370"/>
<gene>
    <name evidence="1" type="primary">SMA1</name>
    <name evidence="1" type="ORF">SPAR_P02370</name>
</gene>
<accession>A0A8B8V144</accession>
<dbReference type="KEGG" id="spao:SPAR_P02370"/>